<reference evidence="2" key="1">
    <citation type="journal article" date="2019" name="Nat. Commun.">
        <title>The genome of broomcorn millet.</title>
        <authorList>
            <person name="Zou C."/>
            <person name="Miki D."/>
            <person name="Li D."/>
            <person name="Tang Q."/>
            <person name="Xiao L."/>
            <person name="Rajput S."/>
            <person name="Deng P."/>
            <person name="Jia W."/>
            <person name="Huang R."/>
            <person name="Zhang M."/>
            <person name="Sun Y."/>
            <person name="Hu J."/>
            <person name="Fu X."/>
            <person name="Schnable P.S."/>
            <person name="Li F."/>
            <person name="Zhang H."/>
            <person name="Feng B."/>
            <person name="Zhu X."/>
            <person name="Liu R."/>
            <person name="Schnable J.C."/>
            <person name="Zhu J.-K."/>
            <person name="Zhang H."/>
        </authorList>
    </citation>
    <scope>NUCLEOTIDE SEQUENCE [LARGE SCALE GENOMIC DNA]</scope>
</reference>
<dbReference type="AlphaFoldDB" id="A0A3L6QJL5"/>
<evidence type="ECO:0000313" key="1">
    <source>
        <dbReference type="EMBL" id="RLM80828.1"/>
    </source>
</evidence>
<dbReference type="EMBL" id="PQIB02000012">
    <property type="protein sequence ID" value="RLM80828.1"/>
    <property type="molecule type" value="Genomic_DNA"/>
</dbReference>
<name>A0A3L6QJL5_PANMI</name>
<keyword evidence="2" id="KW-1185">Reference proteome</keyword>
<sequence>MPPQSAANTWVRFLNNAKACINHYNKKYQAGNVSKPSRRRCSTNFQLGEQQAWMKSVATGVIQR</sequence>
<accession>A0A3L6QJL5</accession>
<organism evidence="1 2">
    <name type="scientific">Panicum miliaceum</name>
    <name type="common">Proso millet</name>
    <name type="synonym">Broomcorn millet</name>
    <dbReference type="NCBI Taxonomy" id="4540"/>
    <lineage>
        <taxon>Eukaryota</taxon>
        <taxon>Viridiplantae</taxon>
        <taxon>Streptophyta</taxon>
        <taxon>Embryophyta</taxon>
        <taxon>Tracheophyta</taxon>
        <taxon>Spermatophyta</taxon>
        <taxon>Magnoliopsida</taxon>
        <taxon>Liliopsida</taxon>
        <taxon>Poales</taxon>
        <taxon>Poaceae</taxon>
        <taxon>PACMAD clade</taxon>
        <taxon>Panicoideae</taxon>
        <taxon>Panicodae</taxon>
        <taxon>Paniceae</taxon>
        <taxon>Panicinae</taxon>
        <taxon>Panicum</taxon>
        <taxon>Panicum sect. Panicum</taxon>
    </lineage>
</organism>
<dbReference type="Proteomes" id="UP000275267">
    <property type="component" value="Unassembled WGS sequence"/>
</dbReference>
<proteinExistence type="predicted"/>
<comment type="caution">
    <text evidence="1">The sequence shown here is derived from an EMBL/GenBank/DDBJ whole genome shotgun (WGS) entry which is preliminary data.</text>
</comment>
<protein>
    <submittedName>
        <fullName evidence="1">Uncharacterized protein</fullName>
    </submittedName>
</protein>
<evidence type="ECO:0000313" key="2">
    <source>
        <dbReference type="Proteomes" id="UP000275267"/>
    </source>
</evidence>
<gene>
    <name evidence="1" type="ORF">C2845_PM12G03350</name>
</gene>